<comment type="caution">
    <text evidence="4">The sequence shown here is derived from an EMBL/GenBank/DDBJ whole genome shotgun (WGS) entry which is preliminary data.</text>
</comment>
<feature type="domain" description="Erythromycin biosynthesis protein CIII-like C-terminal" evidence="3">
    <location>
        <begin position="259"/>
        <end position="381"/>
    </location>
</feature>
<dbReference type="GO" id="GO:0017000">
    <property type="term" value="P:antibiotic biosynthetic process"/>
    <property type="evidence" value="ECO:0007669"/>
    <property type="project" value="UniProtKB-ARBA"/>
</dbReference>
<dbReference type="RefSeq" id="WP_159748955.1">
    <property type="nucleotide sequence ID" value="NZ_BLIR01000003.1"/>
</dbReference>
<dbReference type="GO" id="GO:0016758">
    <property type="term" value="F:hexosyltransferase activity"/>
    <property type="evidence" value="ECO:0007669"/>
    <property type="project" value="InterPro"/>
</dbReference>
<dbReference type="PANTHER" id="PTHR21015:SF22">
    <property type="entry name" value="GLYCOSYLTRANSFERASE"/>
    <property type="match status" value="1"/>
</dbReference>
<protein>
    <submittedName>
        <fullName evidence="4">Glycosyl transferase</fullName>
    </submittedName>
</protein>
<dbReference type="Proteomes" id="UP000431826">
    <property type="component" value="Unassembled WGS sequence"/>
</dbReference>
<dbReference type="FunFam" id="3.40.50.2000:FF:000072">
    <property type="entry name" value="Glycosyl transferase"/>
    <property type="match status" value="1"/>
</dbReference>
<dbReference type="SUPFAM" id="SSF53756">
    <property type="entry name" value="UDP-Glycosyltransferase/glycogen phosphorylase"/>
    <property type="match status" value="1"/>
</dbReference>
<evidence type="ECO:0000259" key="3">
    <source>
        <dbReference type="Pfam" id="PF06722"/>
    </source>
</evidence>
<dbReference type="InterPro" id="IPR002213">
    <property type="entry name" value="UDP_glucos_trans"/>
</dbReference>
<keyword evidence="2 4" id="KW-0808">Transferase</keyword>
<dbReference type="GO" id="GO:0008194">
    <property type="term" value="F:UDP-glycosyltransferase activity"/>
    <property type="evidence" value="ECO:0007669"/>
    <property type="project" value="InterPro"/>
</dbReference>
<keyword evidence="5" id="KW-1185">Reference proteome</keyword>
<evidence type="ECO:0000313" key="4">
    <source>
        <dbReference type="EMBL" id="GFE41897.1"/>
    </source>
</evidence>
<gene>
    <name evidence="4" type="ORF">Stube_65700</name>
</gene>
<dbReference type="NCBIfam" id="TIGR01426">
    <property type="entry name" value="MGT"/>
    <property type="match status" value="1"/>
</dbReference>
<dbReference type="InterPro" id="IPR006326">
    <property type="entry name" value="UDPGT_MGT-like"/>
</dbReference>
<accession>A0A640V2I6</accession>
<name>A0A640V2I6_9ACTN</name>
<dbReference type="OrthoDB" id="6620093at2"/>
<dbReference type="CDD" id="cd03784">
    <property type="entry name" value="GT1_Gtf-like"/>
    <property type="match status" value="1"/>
</dbReference>
<dbReference type="Pfam" id="PF06722">
    <property type="entry name" value="EryCIII-like_C"/>
    <property type="match status" value="1"/>
</dbReference>
<comment type="similarity">
    <text evidence="1">Belongs to the UDP-glycosyltransferase family.</text>
</comment>
<dbReference type="AlphaFoldDB" id="A0A640V2I6"/>
<sequence length="409" mass="44325">MSAFADAPPRHVAVFLFADFGHIGPTLGLTRELVRRGHRVTYFVDHQYSEVIERTGARAVGYTSRRGAFFKEPYAGAARLAAEGHDLLVESMERVYPLALSTLAADPPDIVLYDFESFAAARMTAHTLGGVTTVQLGVSHASNEAFSLRELLFDPDDPSIREGAAAVMRFALDHGIAPDGLGRFLREWDERNLAFLPRDFQIEGSTFDERFAFVGPTVTEPEGDVPWSPPAGGRRLALVSLGTESKHQRDFFRTCVDAFDGADWHVVMTLGRDGDLAGLGALPPHVEAHRWLPHPVVLRHADVLVCHGGMGSVMEALYFATPVVAVPTQSCELALTAGRLDELGLGRMINGDRLTAHTLAAAVGGIMADPESPERMARMRASIREAGGAVRAADLLEQWAGRADPDPPS</sequence>
<dbReference type="GeneID" id="96287624"/>
<evidence type="ECO:0000256" key="2">
    <source>
        <dbReference type="ARBA" id="ARBA00022679"/>
    </source>
</evidence>
<evidence type="ECO:0000313" key="5">
    <source>
        <dbReference type="Proteomes" id="UP000431826"/>
    </source>
</evidence>
<reference evidence="4 5" key="1">
    <citation type="submission" date="2019-12" db="EMBL/GenBank/DDBJ databases">
        <title>Whole genome shotgun sequence of Streptomyces tubercidicus NBRC 13090.</title>
        <authorList>
            <person name="Ichikawa N."/>
            <person name="Kimura A."/>
            <person name="Kitahashi Y."/>
            <person name="Komaki H."/>
            <person name="Tamura T."/>
        </authorList>
    </citation>
    <scope>NUCLEOTIDE SEQUENCE [LARGE SCALE GENOMIC DNA]</scope>
    <source>
        <strain evidence="4 5">NBRC 13090</strain>
    </source>
</reference>
<evidence type="ECO:0000256" key="1">
    <source>
        <dbReference type="ARBA" id="ARBA00009995"/>
    </source>
</evidence>
<dbReference type="Gene3D" id="3.40.50.2000">
    <property type="entry name" value="Glycogen Phosphorylase B"/>
    <property type="match status" value="2"/>
</dbReference>
<organism evidence="4 5">
    <name type="scientific">Streptomyces tubercidicus</name>
    <dbReference type="NCBI Taxonomy" id="47759"/>
    <lineage>
        <taxon>Bacteria</taxon>
        <taxon>Bacillati</taxon>
        <taxon>Actinomycetota</taxon>
        <taxon>Actinomycetes</taxon>
        <taxon>Kitasatosporales</taxon>
        <taxon>Streptomycetaceae</taxon>
        <taxon>Streptomyces</taxon>
    </lineage>
</organism>
<dbReference type="PANTHER" id="PTHR21015">
    <property type="entry name" value="UDP-N-ACETYLGLUCOSAMINE--N-ACETYLMURAMYL-(PENTAPEPTIDE) PYROPHOSPHORYL-UNDECAPRENOL N-ACETYLGLUCOSAMINE TRANSFERASE 1"/>
    <property type="match status" value="1"/>
</dbReference>
<proteinExistence type="inferred from homology"/>
<dbReference type="InterPro" id="IPR010610">
    <property type="entry name" value="EryCIII-like_C"/>
</dbReference>
<dbReference type="EMBL" id="BLIR01000003">
    <property type="protein sequence ID" value="GFE41897.1"/>
    <property type="molecule type" value="Genomic_DNA"/>
</dbReference>